<protein>
    <submittedName>
        <fullName evidence="1">Uncharacterized protein</fullName>
    </submittedName>
</protein>
<dbReference type="EMBL" id="BAVB01000119">
    <property type="protein sequence ID" value="GAE49180.1"/>
    <property type="molecule type" value="Genomic_DNA"/>
</dbReference>
<comment type="caution">
    <text evidence="1">The sequence shown here is derived from an EMBL/GenBank/DDBJ whole genome shotgun (WGS) entry which is preliminary data.</text>
</comment>
<reference evidence="1 2" key="1">
    <citation type="submission" date="2014-01" db="EMBL/GenBank/DDBJ databases">
        <title>Genome sequence and analysis of Xanthomonas arboricola pv. pruni.</title>
        <authorList>
            <person name="Fujikawa T."/>
            <person name="Nakazono-Nagaoka E."/>
        </authorList>
    </citation>
    <scope>NUCLEOTIDE SEQUENCE [LARGE SCALE GENOMIC DNA]</scope>
    <source>
        <strain evidence="2">MAFF 311562</strain>
    </source>
</reference>
<gene>
    <name evidence="1" type="ORF">XPU_0712</name>
</gene>
<dbReference type="Proteomes" id="UP000019143">
    <property type="component" value="Unassembled WGS sequence"/>
</dbReference>
<feature type="non-terminal residue" evidence="1">
    <location>
        <position position="1"/>
    </location>
</feature>
<sequence length="30" mass="3462">ELEQMEADLPRYADIGMEDEQGRALRGLVR</sequence>
<evidence type="ECO:0000313" key="2">
    <source>
        <dbReference type="Proteomes" id="UP000019143"/>
    </source>
</evidence>
<proteinExistence type="predicted"/>
<dbReference type="AlphaFoldDB" id="W4RXR5"/>
<accession>W4RXR5</accession>
<evidence type="ECO:0000313" key="1">
    <source>
        <dbReference type="EMBL" id="GAE49180.1"/>
    </source>
</evidence>
<name>W4RXR5_9XANT</name>
<organism evidence="1 2">
    <name type="scientific">Xanthomonas arboricola pv. pruni str. MAFF 311562</name>
    <dbReference type="NCBI Taxonomy" id="1414836"/>
    <lineage>
        <taxon>Bacteria</taxon>
        <taxon>Pseudomonadati</taxon>
        <taxon>Pseudomonadota</taxon>
        <taxon>Gammaproteobacteria</taxon>
        <taxon>Lysobacterales</taxon>
        <taxon>Lysobacteraceae</taxon>
        <taxon>Xanthomonas</taxon>
    </lineage>
</organism>